<dbReference type="AlphaFoldDB" id="A0AAV3YIV4"/>
<proteinExistence type="predicted"/>
<organism evidence="1 2">
    <name type="scientific">Plakobranchus ocellatus</name>
    <dbReference type="NCBI Taxonomy" id="259542"/>
    <lineage>
        <taxon>Eukaryota</taxon>
        <taxon>Metazoa</taxon>
        <taxon>Spiralia</taxon>
        <taxon>Lophotrochozoa</taxon>
        <taxon>Mollusca</taxon>
        <taxon>Gastropoda</taxon>
        <taxon>Heterobranchia</taxon>
        <taxon>Euthyneura</taxon>
        <taxon>Panpulmonata</taxon>
        <taxon>Sacoglossa</taxon>
        <taxon>Placobranchoidea</taxon>
        <taxon>Plakobranchidae</taxon>
        <taxon>Plakobranchus</taxon>
    </lineage>
</organism>
<dbReference type="EMBL" id="BLXT01000981">
    <property type="protein sequence ID" value="GFN82434.1"/>
    <property type="molecule type" value="Genomic_DNA"/>
</dbReference>
<gene>
    <name evidence="1" type="ORF">PoB_000894000</name>
</gene>
<keyword evidence="2" id="KW-1185">Reference proteome</keyword>
<evidence type="ECO:0000313" key="1">
    <source>
        <dbReference type="EMBL" id="GFN82434.1"/>
    </source>
</evidence>
<sequence length="139" mass="15555">MIFFRAKTHTLLNLTYSFYHIRVRRSYVPFDGSTKDSQNVNRCFYKLKTGSIRGLGFGYSLAATRWSQGSGPPSGQNAGSTRDRTVLADLRASSLFTVSPTLGGNEVYNSIDIKNDSAKRRLNVVIIKKHLICSSEEQK</sequence>
<reference evidence="1 2" key="1">
    <citation type="journal article" date="2021" name="Elife">
        <title>Chloroplast acquisition without the gene transfer in kleptoplastic sea slugs, Plakobranchus ocellatus.</title>
        <authorList>
            <person name="Maeda T."/>
            <person name="Takahashi S."/>
            <person name="Yoshida T."/>
            <person name="Shimamura S."/>
            <person name="Takaki Y."/>
            <person name="Nagai Y."/>
            <person name="Toyoda A."/>
            <person name="Suzuki Y."/>
            <person name="Arimoto A."/>
            <person name="Ishii H."/>
            <person name="Satoh N."/>
            <person name="Nishiyama T."/>
            <person name="Hasebe M."/>
            <person name="Maruyama T."/>
            <person name="Minagawa J."/>
            <person name="Obokata J."/>
            <person name="Shigenobu S."/>
        </authorList>
    </citation>
    <scope>NUCLEOTIDE SEQUENCE [LARGE SCALE GENOMIC DNA]</scope>
</reference>
<accession>A0AAV3YIV4</accession>
<name>A0AAV3YIV4_9GAST</name>
<evidence type="ECO:0000313" key="2">
    <source>
        <dbReference type="Proteomes" id="UP000735302"/>
    </source>
</evidence>
<protein>
    <submittedName>
        <fullName evidence="1">Polyprotein</fullName>
    </submittedName>
</protein>
<comment type="caution">
    <text evidence="1">The sequence shown here is derived from an EMBL/GenBank/DDBJ whole genome shotgun (WGS) entry which is preliminary data.</text>
</comment>
<dbReference type="Proteomes" id="UP000735302">
    <property type="component" value="Unassembled WGS sequence"/>
</dbReference>